<comment type="caution">
    <text evidence="1">The sequence shown here is derived from an EMBL/GenBank/DDBJ whole genome shotgun (WGS) entry which is preliminary data.</text>
</comment>
<organism evidence="1 2">
    <name type="scientific">Rugamonas aquatica</name>
    <dbReference type="NCBI Taxonomy" id="2743357"/>
    <lineage>
        <taxon>Bacteria</taxon>
        <taxon>Pseudomonadati</taxon>
        <taxon>Pseudomonadota</taxon>
        <taxon>Betaproteobacteria</taxon>
        <taxon>Burkholderiales</taxon>
        <taxon>Oxalobacteraceae</taxon>
        <taxon>Telluria group</taxon>
        <taxon>Rugamonas</taxon>
    </lineage>
</organism>
<reference evidence="1 2" key="1">
    <citation type="submission" date="2019-10" db="EMBL/GenBank/DDBJ databases">
        <title>Two novel species isolated from a subtropical stream in China.</title>
        <authorList>
            <person name="Lu H."/>
        </authorList>
    </citation>
    <scope>NUCLEOTIDE SEQUENCE [LARGE SCALE GENOMIC DNA]</scope>
    <source>
        <strain evidence="1 2">FT29W</strain>
    </source>
</reference>
<protein>
    <submittedName>
        <fullName evidence="1">Uncharacterized protein</fullName>
    </submittedName>
</protein>
<gene>
    <name evidence="1" type="ORF">GEV02_20975</name>
</gene>
<proteinExistence type="predicted"/>
<dbReference type="EMBL" id="WHUG01000009">
    <property type="protein sequence ID" value="MQA40630.1"/>
    <property type="molecule type" value="Genomic_DNA"/>
</dbReference>
<evidence type="ECO:0000313" key="1">
    <source>
        <dbReference type="EMBL" id="MQA40630.1"/>
    </source>
</evidence>
<evidence type="ECO:0000313" key="2">
    <source>
        <dbReference type="Proteomes" id="UP000440498"/>
    </source>
</evidence>
<keyword evidence="2" id="KW-1185">Reference proteome</keyword>
<dbReference type="AlphaFoldDB" id="A0A6A7N6F2"/>
<name>A0A6A7N6F2_9BURK</name>
<sequence>MAAKAAVVVATRSSTRPKRGSFIHDRRMMMSENTCNNVRTPSALHLSGAFAYRLSTDEAVVHAGPIPGDLLYGRMALSCRQRPLDAAYSVPAIESAALTYGGNSAPSVRHVAKPGIWSYGTTDVAAHAECKQPSDGILDSHCCRMEIIAQARKIGEPESGRSS</sequence>
<accession>A0A6A7N6F2</accession>
<dbReference type="Proteomes" id="UP000440498">
    <property type="component" value="Unassembled WGS sequence"/>
</dbReference>
<dbReference type="RefSeq" id="WP_152839927.1">
    <property type="nucleotide sequence ID" value="NZ_WHUG01000009.1"/>
</dbReference>